<feature type="region of interest" description="Disordered" evidence="1">
    <location>
        <begin position="1"/>
        <end position="64"/>
    </location>
</feature>
<evidence type="ECO:0000313" key="3">
    <source>
        <dbReference type="Proteomes" id="UP001497482"/>
    </source>
</evidence>
<sequence length="97" mass="11539">MRGRGLDEASDEEDEEEEEEEEDWDDADSGYDSLSEEDVSEEEDEDTDDQRLPPEDFWDDLPPELDLCENSLTVEDVEDLTRLHHQHRLQKLEWEEN</sequence>
<dbReference type="Proteomes" id="UP001497482">
    <property type="component" value="Chromosome 4"/>
</dbReference>
<name>A0AAV2LTB4_KNICA</name>
<protein>
    <submittedName>
        <fullName evidence="2">Uncharacterized protein</fullName>
    </submittedName>
</protein>
<organism evidence="2 3">
    <name type="scientific">Knipowitschia caucasica</name>
    <name type="common">Caucasian dwarf goby</name>
    <name type="synonym">Pomatoschistus caucasicus</name>
    <dbReference type="NCBI Taxonomy" id="637954"/>
    <lineage>
        <taxon>Eukaryota</taxon>
        <taxon>Metazoa</taxon>
        <taxon>Chordata</taxon>
        <taxon>Craniata</taxon>
        <taxon>Vertebrata</taxon>
        <taxon>Euteleostomi</taxon>
        <taxon>Actinopterygii</taxon>
        <taxon>Neopterygii</taxon>
        <taxon>Teleostei</taxon>
        <taxon>Neoteleostei</taxon>
        <taxon>Acanthomorphata</taxon>
        <taxon>Gobiaria</taxon>
        <taxon>Gobiiformes</taxon>
        <taxon>Gobioidei</taxon>
        <taxon>Gobiidae</taxon>
        <taxon>Gobiinae</taxon>
        <taxon>Knipowitschia</taxon>
    </lineage>
</organism>
<dbReference type="AlphaFoldDB" id="A0AAV2LTB4"/>
<evidence type="ECO:0000256" key="1">
    <source>
        <dbReference type="SAM" id="MobiDB-lite"/>
    </source>
</evidence>
<dbReference type="EMBL" id="OZ035826">
    <property type="protein sequence ID" value="CAL1603174.1"/>
    <property type="molecule type" value="Genomic_DNA"/>
</dbReference>
<accession>A0AAV2LTB4</accession>
<reference evidence="2 3" key="1">
    <citation type="submission" date="2024-04" db="EMBL/GenBank/DDBJ databases">
        <authorList>
            <person name="Waldvogel A.-M."/>
            <person name="Schoenle A."/>
        </authorList>
    </citation>
    <scope>NUCLEOTIDE SEQUENCE [LARGE SCALE GENOMIC DNA]</scope>
</reference>
<proteinExistence type="predicted"/>
<keyword evidence="3" id="KW-1185">Reference proteome</keyword>
<feature type="compositionally biased region" description="Acidic residues" evidence="1">
    <location>
        <begin position="8"/>
        <end position="48"/>
    </location>
</feature>
<evidence type="ECO:0000313" key="2">
    <source>
        <dbReference type="EMBL" id="CAL1603174.1"/>
    </source>
</evidence>
<gene>
    <name evidence="2" type="ORF">KC01_LOCUS30890</name>
</gene>